<sequence>MSARIKFAVTARSSASVEAMKFPSLETLRARGTRKWTQFGEI</sequence>
<keyword evidence="2" id="KW-1185">Reference proteome</keyword>
<evidence type="ECO:0000313" key="1">
    <source>
        <dbReference type="EMBL" id="EFK53468.1"/>
    </source>
</evidence>
<dbReference type="HOGENOM" id="CLU_3250128_0_0_11"/>
<dbReference type="AlphaFoldDB" id="D7WDZ3"/>
<protein>
    <submittedName>
        <fullName evidence="1">Uncharacterized protein</fullName>
    </submittedName>
</protein>
<gene>
    <name evidence="1" type="ORF">HMPREF0291_11125</name>
</gene>
<dbReference type="EMBL" id="ACLJ02000003">
    <property type="protein sequence ID" value="EFK53468.1"/>
    <property type="molecule type" value="Genomic_DNA"/>
</dbReference>
<reference evidence="1" key="1">
    <citation type="submission" date="2010-06" db="EMBL/GenBank/DDBJ databases">
        <authorList>
            <person name="Muzny D."/>
            <person name="Qin X."/>
            <person name="Buhay C."/>
            <person name="Dugan-Rocha S."/>
            <person name="Ding Y."/>
            <person name="Chen G."/>
            <person name="Hawes A."/>
            <person name="Holder M."/>
            <person name="Jhangiani S."/>
            <person name="Johnson A."/>
            <person name="Khan Z."/>
            <person name="Li Z."/>
            <person name="Liu W."/>
            <person name="Liu X."/>
            <person name="Perez L."/>
            <person name="Shen H."/>
            <person name="Wang Q."/>
            <person name="Watt J."/>
            <person name="Xi L."/>
            <person name="Xin Y."/>
            <person name="Zhou J."/>
            <person name="Deng J."/>
            <person name="Jiang H."/>
            <person name="Liu Y."/>
            <person name="Qu J."/>
            <person name="Song X.-Z."/>
            <person name="Zhang L."/>
            <person name="Villasana D."/>
            <person name="Johnson A."/>
            <person name="Liu J."/>
            <person name="Liyanage D."/>
            <person name="Lorensuhewa L."/>
            <person name="Robinson T."/>
            <person name="Song A."/>
            <person name="Song B.-B."/>
            <person name="Dinh H."/>
            <person name="Thornton R."/>
            <person name="Coyle M."/>
            <person name="Francisco L."/>
            <person name="Jackson L."/>
            <person name="Javaid M."/>
            <person name="Korchina V."/>
            <person name="Kovar C."/>
            <person name="Mata R."/>
            <person name="Mathew T."/>
            <person name="Ngo R."/>
            <person name="Nguyen L."/>
            <person name="Nguyen N."/>
            <person name="Okwuonu G."/>
            <person name="Ongeri F."/>
            <person name="Pham C."/>
            <person name="Simmons D."/>
            <person name="Wilczek-Boney K."/>
            <person name="Hale W."/>
            <person name="Jakkamsetti A."/>
            <person name="Pham P."/>
            <person name="Ruth R."/>
            <person name="San Lucas F."/>
            <person name="Warren J."/>
            <person name="Zhang J."/>
            <person name="Zhao Z."/>
            <person name="Zhou C."/>
            <person name="Zhu D."/>
            <person name="Lee S."/>
            <person name="Bess C."/>
            <person name="Blankenburg K."/>
            <person name="Forbes L."/>
            <person name="Fu Q."/>
            <person name="Gubbala S."/>
            <person name="Hirani K."/>
            <person name="Jayaseelan J.C."/>
            <person name="Lara F."/>
            <person name="Munidasa M."/>
            <person name="Palculict T."/>
            <person name="Patil S."/>
            <person name="Pu L.-L."/>
            <person name="Saada N."/>
            <person name="Tang L."/>
            <person name="Weissenberger G."/>
            <person name="Zhu Y."/>
            <person name="Hemphill L."/>
            <person name="Shang Y."/>
            <person name="Youmans B."/>
            <person name="Ayvaz T."/>
            <person name="Ross M."/>
            <person name="Santibanez J."/>
            <person name="Aqrawi P."/>
            <person name="Gross S."/>
            <person name="Joshi V."/>
            <person name="Fowler G."/>
            <person name="Nazareth L."/>
            <person name="Reid J."/>
            <person name="Worley K."/>
            <person name="Petrosino J."/>
            <person name="Highlander S."/>
            <person name="Gibbs R."/>
        </authorList>
    </citation>
    <scope>NUCLEOTIDE SEQUENCE [LARGE SCALE GENOMIC DNA]</scope>
    <source>
        <strain evidence="1">ATCC 33030</strain>
    </source>
</reference>
<dbReference type="Proteomes" id="UP000004208">
    <property type="component" value="Unassembled WGS sequence"/>
</dbReference>
<accession>D7WDZ3</accession>
<name>D7WDZ3_9CORY</name>
<comment type="caution">
    <text evidence="1">The sequence shown here is derived from an EMBL/GenBank/DDBJ whole genome shotgun (WGS) entry which is preliminary data.</text>
</comment>
<organism evidence="1 2">
    <name type="scientific">Corynebacterium genitalium ATCC 33030</name>
    <dbReference type="NCBI Taxonomy" id="585529"/>
    <lineage>
        <taxon>Bacteria</taxon>
        <taxon>Bacillati</taxon>
        <taxon>Actinomycetota</taxon>
        <taxon>Actinomycetes</taxon>
        <taxon>Mycobacteriales</taxon>
        <taxon>Corynebacteriaceae</taxon>
        <taxon>Corynebacterium</taxon>
    </lineage>
</organism>
<evidence type="ECO:0000313" key="2">
    <source>
        <dbReference type="Proteomes" id="UP000004208"/>
    </source>
</evidence>
<proteinExistence type="predicted"/>